<reference evidence="10 11" key="1">
    <citation type="journal article" date="2014" name="Int. J. Syst. Evol. Microbiol.">
        <title>Nitrososphaera viennensis gen. nov., sp. nov., an aerobic and mesophilic, ammonia-oxidizing archaeon from soil and a member of the archaeal phylum Thaumarchaeota.</title>
        <authorList>
            <person name="Stieglmeier M."/>
            <person name="Klingl A."/>
            <person name="Alves R.J."/>
            <person name="Rittmann S.K."/>
            <person name="Melcher M."/>
            <person name="Leisch N."/>
            <person name="Schleper C."/>
        </authorList>
    </citation>
    <scope>NUCLEOTIDE SEQUENCE [LARGE SCALE GENOMIC DNA]</scope>
    <source>
        <strain evidence="10">EN76</strain>
    </source>
</reference>
<dbReference type="NCBIfam" id="TIGR01972">
    <property type="entry name" value="NDH_I_M"/>
    <property type="match status" value="1"/>
</dbReference>
<dbReference type="Proteomes" id="UP000027093">
    <property type="component" value="Chromosome"/>
</dbReference>
<dbReference type="EMBL" id="CP007536">
    <property type="protein sequence ID" value="AIC15391.1"/>
    <property type="molecule type" value="Genomic_DNA"/>
</dbReference>
<dbReference type="OrthoDB" id="19089at2157"/>
<dbReference type="InterPro" id="IPR010227">
    <property type="entry name" value="NADH_Q_OxRdtase_chainM/4"/>
</dbReference>
<keyword evidence="3" id="KW-1003">Cell membrane</keyword>
<dbReference type="EC" id="1.6.99.5" evidence="10"/>
<feature type="transmembrane region" description="Helical" evidence="8">
    <location>
        <begin position="457"/>
        <end position="481"/>
    </location>
</feature>
<evidence type="ECO:0000256" key="8">
    <source>
        <dbReference type="SAM" id="Phobius"/>
    </source>
</evidence>
<feature type="transmembrane region" description="Helical" evidence="8">
    <location>
        <begin position="252"/>
        <end position="276"/>
    </location>
</feature>
<feature type="transmembrane region" description="Helical" evidence="8">
    <location>
        <begin position="6"/>
        <end position="25"/>
    </location>
</feature>
<evidence type="ECO:0000256" key="5">
    <source>
        <dbReference type="ARBA" id="ARBA00022989"/>
    </source>
</evidence>
<dbReference type="STRING" id="926571.NVIE_011600"/>
<dbReference type="GO" id="GO:0008137">
    <property type="term" value="F:NADH dehydrogenase (ubiquinone) activity"/>
    <property type="evidence" value="ECO:0007669"/>
    <property type="project" value="InterPro"/>
</dbReference>
<evidence type="ECO:0000256" key="6">
    <source>
        <dbReference type="ARBA" id="ARBA00023136"/>
    </source>
</evidence>
<dbReference type="GO" id="GO:0005886">
    <property type="term" value="C:plasma membrane"/>
    <property type="evidence" value="ECO:0007669"/>
    <property type="project" value="UniProtKB-SubCell"/>
</dbReference>
<feature type="transmembrane region" description="Helical" evidence="8">
    <location>
        <begin position="502"/>
        <end position="520"/>
    </location>
</feature>
<comment type="similarity">
    <text evidence="2">Belongs to the complex I subunit 4 family.</text>
</comment>
<feature type="domain" description="NADH:quinone oxidoreductase/Mrp antiporter transmembrane" evidence="9">
    <location>
        <begin position="175"/>
        <end position="451"/>
    </location>
</feature>
<feature type="compositionally biased region" description="Low complexity" evidence="7">
    <location>
        <begin position="119"/>
        <end position="129"/>
    </location>
</feature>
<evidence type="ECO:0000256" key="7">
    <source>
        <dbReference type="SAM" id="MobiDB-lite"/>
    </source>
</evidence>
<feature type="transmembrane region" description="Helical" evidence="8">
    <location>
        <begin position="74"/>
        <end position="99"/>
    </location>
</feature>
<name>A0A060HPA2_9ARCH</name>
<dbReference type="GeneID" id="74946419"/>
<evidence type="ECO:0000256" key="1">
    <source>
        <dbReference type="ARBA" id="ARBA00004651"/>
    </source>
</evidence>
<dbReference type="HOGENOM" id="CLU_007100_4_2_2"/>
<dbReference type="InterPro" id="IPR001750">
    <property type="entry name" value="ND/Mrp_TM"/>
</dbReference>
<dbReference type="PANTHER" id="PTHR42703:SF1">
    <property type="entry name" value="NA(+)_H(+) ANTIPORTER SUBUNIT D1"/>
    <property type="match status" value="1"/>
</dbReference>
<keyword evidence="5 8" id="KW-1133">Transmembrane helix</keyword>
<dbReference type="GO" id="GO:0042773">
    <property type="term" value="P:ATP synthesis coupled electron transport"/>
    <property type="evidence" value="ECO:0007669"/>
    <property type="project" value="InterPro"/>
</dbReference>
<keyword evidence="6 8" id="KW-0472">Membrane</keyword>
<keyword evidence="10" id="KW-0560">Oxidoreductase</keyword>
<gene>
    <name evidence="10" type="primary">nuoM</name>
    <name evidence="10" type="ORF">NVIE_011600</name>
</gene>
<feature type="transmembrane region" description="Helical" evidence="8">
    <location>
        <begin position="181"/>
        <end position="201"/>
    </location>
</feature>
<dbReference type="InterPro" id="IPR050586">
    <property type="entry name" value="CPA3_Na-H_Antiporter_D"/>
</dbReference>
<protein>
    <submittedName>
        <fullName evidence="10">NADH-quinone oxidoreductase subunit M</fullName>
        <ecNumber evidence="10">1.6.99.5</ecNumber>
    </submittedName>
</protein>
<feature type="transmembrane region" description="Helical" evidence="8">
    <location>
        <begin position="321"/>
        <end position="340"/>
    </location>
</feature>
<organism evidence="10 11">
    <name type="scientific">Nitrososphaera viennensis EN76</name>
    <dbReference type="NCBI Taxonomy" id="926571"/>
    <lineage>
        <taxon>Archaea</taxon>
        <taxon>Nitrososphaerota</taxon>
        <taxon>Nitrososphaeria</taxon>
        <taxon>Nitrososphaerales</taxon>
        <taxon>Nitrososphaeraceae</taxon>
        <taxon>Nitrososphaera</taxon>
    </lineage>
</organism>
<feature type="transmembrane region" description="Helical" evidence="8">
    <location>
        <begin position="32"/>
        <end position="54"/>
    </location>
</feature>
<evidence type="ECO:0000256" key="4">
    <source>
        <dbReference type="ARBA" id="ARBA00022692"/>
    </source>
</evidence>
<dbReference type="Pfam" id="PF00361">
    <property type="entry name" value="Proton_antipo_M"/>
    <property type="match status" value="1"/>
</dbReference>
<sequence length="587" mass="63029">MAESYFLLAATFIPLLMAPVAYVIGRRAGAAAVTWFSFGALAVSTGLLFIPTMLLHGGTTSYVETYKWGQFGDFGLRLDGLALPFALIIYILCTVLAIYSKPYMIHKIMEDMPGHGKTEGSSSSSPSSSHESHGHGGTSIVQLSPEAKQHVNSQMGLYFALYLAFSMGMLGTVLATNVIEFYVFFELMLVPSFFLVAFYGYGARRRIALMFFFWTHVGAVVLLLSLLAMGFFAGGYDFDTIKANAGNIPQQWLALIVFGLVAGLGVKLAAFLLHIWLPYAHAEAPTPVSALLSPAMIGIGAYALLRLWMELLTGSYEQYSLYINMWGLATMIYGGAMALMQDDIKKVLAYSSISQMGYILFGLGSESILGISGATMLYITHGLGKAVLFMMAGSIILQTGTRSMSKLGGLAGKMPYTAVIAFIGALTIMGVPPTSGFMAEWTMFNGVLQTAAHDGDWFRAAMFGFGIVATILTSAYILWMLKRVFFGKIPEEMAHVKEASPYITVTMMVFAALSLTIGIMPDLFLNPITGYIQGMFAGHENVLPLPAHSAAAIEPVALGQESDDGVPVQEGVSAQTTAAGNHNGGGT</sequence>
<evidence type="ECO:0000259" key="9">
    <source>
        <dbReference type="Pfam" id="PF00361"/>
    </source>
</evidence>
<keyword evidence="4 8" id="KW-0812">Transmembrane</keyword>
<comment type="subcellular location">
    <subcellularLocation>
        <location evidence="1">Cell membrane</location>
        <topology evidence="1">Multi-pass membrane protein</topology>
    </subcellularLocation>
</comment>
<feature type="transmembrane region" description="Helical" evidence="8">
    <location>
        <begin position="376"/>
        <end position="397"/>
    </location>
</feature>
<feature type="region of interest" description="Disordered" evidence="7">
    <location>
        <begin position="114"/>
        <end position="138"/>
    </location>
</feature>
<feature type="transmembrane region" description="Helical" evidence="8">
    <location>
        <begin position="418"/>
        <end position="437"/>
    </location>
</feature>
<dbReference type="KEGG" id="nvn:NVIE_011600"/>
<feature type="transmembrane region" description="Helical" evidence="8">
    <location>
        <begin position="288"/>
        <end position="309"/>
    </location>
</feature>
<feature type="transmembrane region" description="Helical" evidence="8">
    <location>
        <begin position="208"/>
        <end position="232"/>
    </location>
</feature>
<dbReference type="PANTHER" id="PTHR42703">
    <property type="entry name" value="NADH DEHYDROGENASE"/>
    <property type="match status" value="1"/>
</dbReference>
<dbReference type="GO" id="GO:0016491">
    <property type="term" value="F:oxidoreductase activity"/>
    <property type="evidence" value="ECO:0007669"/>
    <property type="project" value="UniProtKB-KW"/>
</dbReference>
<dbReference type="PRINTS" id="PR01437">
    <property type="entry name" value="NUOXDRDTASE4"/>
</dbReference>
<evidence type="ECO:0000256" key="3">
    <source>
        <dbReference type="ARBA" id="ARBA00022475"/>
    </source>
</evidence>
<evidence type="ECO:0000313" key="11">
    <source>
        <dbReference type="Proteomes" id="UP000027093"/>
    </source>
</evidence>
<dbReference type="InterPro" id="IPR003918">
    <property type="entry name" value="NADH_UbQ_OxRdtase"/>
</dbReference>
<dbReference type="AlphaFoldDB" id="A0A060HPA2"/>
<accession>A0A060HPA2</accession>
<dbReference type="RefSeq" id="WP_084790647.1">
    <property type="nucleotide sequence ID" value="NZ_CP007536.1"/>
</dbReference>
<feature type="transmembrane region" description="Helical" evidence="8">
    <location>
        <begin position="157"/>
        <end position="175"/>
    </location>
</feature>
<evidence type="ECO:0000256" key="2">
    <source>
        <dbReference type="ARBA" id="ARBA00009025"/>
    </source>
</evidence>
<feature type="transmembrane region" description="Helical" evidence="8">
    <location>
        <begin position="347"/>
        <end position="364"/>
    </location>
</feature>
<proteinExistence type="inferred from homology"/>
<keyword evidence="11" id="KW-1185">Reference proteome</keyword>
<evidence type="ECO:0000313" key="10">
    <source>
        <dbReference type="EMBL" id="AIC15391.1"/>
    </source>
</evidence>